<dbReference type="AlphaFoldDB" id="A0A3L6ZWK6"/>
<reference evidence="2 3" key="1">
    <citation type="submission" date="2018-10" db="EMBL/GenBank/DDBJ databases">
        <title>Xanthobacter tagetidis genome sequencing and assembly.</title>
        <authorList>
            <person name="Maclea K.S."/>
            <person name="Goen A.E."/>
            <person name="Fatima S.A."/>
        </authorList>
    </citation>
    <scope>NUCLEOTIDE SEQUENCE [LARGE SCALE GENOMIC DNA]</scope>
    <source>
        <strain evidence="2 3">ATCC 700314</strain>
    </source>
</reference>
<dbReference type="EMBL" id="RCTF01000027">
    <property type="protein sequence ID" value="RLP72259.1"/>
    <property type="molecule type" value="Genomic_DNA"/>
</dbReference>
<accession>A0A3L6ZWK6</accession>
<feature type="chain" id="PRO_5017930151" description="Surface antigen domain-containing protein" evidence="1">
    <location>
        <begin position="24"/>
        <end position="149"/>
    </location>
</feature>
<dbReference type="OrthoDB" id="5402098at2"/>
<evidence type="ECO:0000256" key="1">
    <source>
        <dbReference type="SAM" id="SignalP"/>
    </source>
</evidence>
<evidence type="ECO:0000313" key="3">
    <source>
        <dbReference type="Proteomes" id="UP000269692"/>
    </source>
</evidence>
<feature type="signal peptide" evidence="1">
    <location>
        <begin position="1"/>
        <end position="23"/>
    </location>
</feature>
<gene>
    <name evidence="2" type="ORF">D9R14_21710</name>
</gene>
<name>A0A3L6ZWK6_9HYPH</name>
<sequence length="149" mass="14827">MVLRPVALSGPLAALALSALVVGCATTPGGGLGTSASNVALPMAPVMSGAVSGGLIGGTVGNGLAPVDRQRAYEAEIAALETGGPGYPIGWKGDDGARGTVIAGPAYVRPGYKSCRDYSHTIYIDNRPQIARGAACLTEAGVWTSVVTS</sequence>
<dbReference type="PROSITE" id="PS51257">
    <property type="entry name" value="PROKAR_LIPOPROTEIN"/>
    <property type="match status" value="1"/>
</dbReference>
<dbReference type="PIRSF" id="PIRSF002721">
    <property type="entry name" value="Surface_antigen_Rickettsia"/>
    <property type="match status" value="1"/>
</dbReference>
<comment type="caution">
    <text evidence="2">The sequence shown here is derived from an EMBL/GenBank/DDBJ whole genome shotgun (WGS) entry which is preliminary data.</text>
</comment>
<keyword evidence="3" id="KW-1185">Reference proteome</keyword>
<proteinExistence type="predicted"/>
<protein>
    <recommendedName>
        <fullName evidence="4">Surface antigen domain-containing protein</fullName>
    </recommendedName>
</protein>
<dbReference type="InterPro" id="IPR016364">
    <property type="entry name" value="Surface_antigen_Rickettsia"/>
</dbReference>
<evidence type="ECO:0000313" key="2">
    <source>
        <dbReference type="EMBL" id="RLP72259.1"/>
    </source>
</evidence>
<dbReference type="RefSeq" id="WP_121625583.1">
    <property type="nucleotide sequence ID" value="NZ_JACIIW010000002.1"/>
</dbReference>
<organism evidence="2 3">
    <name type="scientific">Xanthobacter tagetidis</name>
    <dbReference type="NCBI Taxonomy" id="60216"/>
    <lineage>
        <taxon>Bacteria</taxon>
        <taxon>Pseudomonadati</taxon>
        <taxon>Pseudomonadota</taxon>
        <taxon>Alphaproteobacteria</taxon>
        <taxon>Hyphomicrobiales</taxon>
        <taxon>Xanthobacteraceae</taxon>
        <taxon>Xanthobacter</taxon>
    </lineage>
</organism>
<keyword evidence="1" id="KW-0732">Signal</keyword>
<dbReference type="Proteomes" id="UP000269692">
    <property type="component" value="Unassembled WGS sequence"/>
</dbReference>
<evidence type="ECO:0008006" key="4">
    <source>
        <dbReference type="Google" id="ProtNLM"/>
    </source>
</evidence>